<protein>
    <submittedName>
        <fullName evidence="2">Uncharacterized protein</fullName>
    </submittedName>
</protein>
<keyword evidence="3" id="KW-1185">Reference proteome</keyword>
<dbReference type="AlphaFoldDB" id="A0A0R3UF57"/>
<name>A0A0R3UF57_MESCO</name>
<sequence length="191" mass="21260">MCRFMGRKIECEWPHVVPLDNVKELTDEESQNVESVSPVDSGDVPRPSVLRKSSSEFREPNSPKAHMQYLRSNTEPINAYLMRANLKPVAPSSSVTASRCPAPIPPRSVVRTERQISQPMVIGLLCNDLPPPKATVFYCSLICPSHHRGIEAFVQTIFHLPNQPSIYRYVKGGLNGGLVETVILKANEVRA</sequence>
<accession>A0A0R3UF57</accession>
<feature type="region of interest" description="Disordered" evidence="1">
    <location>
        <begin position="28"/>
        <end position="65"/>
    </location>
</feature>
<dbReference type="Proteomes" id="UP000267029">
    <property type="component" value="Unassembled WGS sequence"/>
</dbReference>
<reference evidence="2 3" key="1">
    <citation type="submission" date="2018-10" db="EMBL/GenBank/DDBJ databases">
        <authorList>
            <consortium name="Pathogen Informatics"/>
        </authorList>
    </citation>
    <scope>NUCLEOTIDE SEQUENCE [LARGE SCALE GENOMIC DNA]</scope>
</reference>
<proteinExistence type="predicted"/>
<evidence type="ECO:0000313" key="3">
    <source>
        <dbReference type="Proteomes" id="UP000267029"/>
    </source>
</evidence>
<gene>
    <name evidence="2" type="ORF">MCOS_LOCUS5700</name>
</gene>
<evidence type="ECO:0000313" key="2">
    <source>
        <dbReference type="EMBL" id="VDD79697.1"/>
    </source>
</evidence>
<evidence type="ECO:0000256" key="1">
    <source>
        <dbReference type="SAM" id="MobiDB-lite"/>
    </source>
</evidence>
<organism evidence="2 3">
    <name type="scientific">Mesocestoides corti</name>
    <name type="common">Flatworm</name>
    <dbReference type="NCBI Taxonomy" id="53468"/>
    <lineage>
        <taxon>Eukaryota</taxon>
        <taxon>Metazoa</taxon>
        <taxon>Spiralia</taxon>
        <taxon>Lophotrochozoa</taxon>
        <taxon>Platyhelminthes</taxon>
        <taxon>Cestoda</taxon>
        <taxon>Eucestoda</taxon>
        <taxon>Cyclophyllidea</taxon>
        <taxon>Mesocestoididae</taxon>
        <taxon>Mesocestoides</taxon>
    </lineage>
</organism>
<dbReference type="EMBL" id="UXSR01005207">
    <property type="protein sequence ID" value="VDD79697.1"/>
    <property type="molecule type" value="Genomic_DNA"/>
</dbReference>